<sequence>MAAPAAADEIEDTLNAALEAYKAGDVDTAKEETDYAATLLAQQKAAGLEAFLPEPLEGWTRAEASSNAGAAGMFGGGLMASADYSNGTQSVSVQLMAENQLVAAMGGMLTNPAMMAQMGKVERINRQMVVVTNDGEVQSLVDNRVLVQISGSAPAETKLDFFRAIDLKGLKDF</sequence>
<dbReference type="AlphaFoldDB" id="A0A8J7M4R0"/>
<keyword evidence="2" id="KW-1185">Reference proteome</keyword>
<accession>A0A8J7M4R0</accession>
<comment type="caution">
    <text evidence="1">The sequence shown here is derived from an EMBL/GenBank/DDBJ whole genome shotgun (WGS) entry which is preliminary data.</text>
</comment>
<reference evidence="1" key="1">
    <citation type="submission" date="2020-12" db="EMBL/GenBank/DDBJ databases">
        <title>Bacterial taxonomy.</title>
        <authorList>
            <person name="Pan X."/>
        </authorList>
    </citation>
    <scope>NUCLEOTIDE SEQUENCE</scope>
    <source>
        <strain evidence="1">M0105</strain>
    </source>
</reference>
<protein>
    <submittedName>
        <fullName evidence="1">Uncharacterized protein</fullName>
    </submittedName>
</protein>
<dbReference type="Proteomes" id="UP000655420">
    <property type="component" value="Unassembled WGS sequence"/>
</dbReference>
<evidence type="ECO:0000313" key="2">
    <source>
        <dbReference type="Proteomes" id="UP000655420"/>
    </source>
</evidence>
<proteinExistence type="predicted"/>
<gene>
    <name evidence="1" type="ORF">H0I76_00280</name>
</gene>
<organism evidence="1 2">
    <name type="scientific">Thermohalobaculum xanthum</name>
    <dbReference type="NCBI Taxonomy" id="2753746"/>
    <lineage>
        <taxon>Bacteria</taxon>
        <taxon>Pseudomonadati</taxon>
        <taxon>Pseudomonadota</taxon>
        <taxon>Alphaproteobacteria</taxon>
        <taxon>Rhodobacterales</taxon>
        <taxon>Paracoccaceae</taxon>
        <taxon>Thermohalobaculum</taxon>
    </lineage>
</organism>
<evidence type="ECO:0000313" key="1">
    <source>
        <dbReference type="EMBL" id="MBK0397612.1"/>
    </source>
</evidence>
<name>A0A8J7M4R0_9RHOB</name>
<dbReference type="EMBL" id="JAEHHL010000001">
    <property type="protein sequence ID" value="MBK0397612.1"/>
    <property type="molecule type" value="Genomic_DNA"/>
</dbReference>